<organism evidence="2 3">
    <name type="scientific">Senegalia massiliensis</name>
    <dbReference type="NCBI Taxonomy" id="1720316"/>
    <lineage>
        <taxon>Bacteria</taxon>
        <taxon>Bacillati</taxon>
        <taxon>Bacillota</taxon>
        <taxon>Clostridia</taxon>
        <taxon>Eubacteriales</taxon>
        <taxon>Clostridiaceae</taxon>
        <taxon>Senegalia</taxon>
    </lineage>
</organism>
<dbReference type="Proteomes" id="UP000467132">
    <property type="component" value="Unassembled WGS sequence"/>
</dbReference>
<keyword evidence="3" id="KW-1185">Reference proteome</keyword>
<dbReference type="InterPro" id="IPR001279">
    <property type="entry name" value="Metallo-B-lactamas"/>
</dbReference>
<feature type="domain" description="Metallo-beta-lactamase" evidence="1">
    <location>
        <begin position="13"/>
        <end position="193"/>
    </location>
</feature>
<keyword evidence="2" id="KW-0378">Hydrolase</keyword>
<dbReference type="EMBL" id="QXXA01000006">
    <property type="protein sequence ID" value="NBI06537.1"/>
    <property type="molecule type" value="Genomic_DNA"/>
</dbReference>
<dbReference type="AlphaFoldDB" id="A0A845QUI1"/>
<dbReference type="Gene3D" id="3.60.15.10">
    <property type="entry name" value="Ribonuclease Z/Hydroxyacylglutathione hydrolase-like"/>
    <property type="match status" value="1"/>
</dbReference>
<dbReference type="SMART" id="SM00849">
    <property type="entry name" value="Lactamase_B"/>
    <property type="match status" value="1"/>
</dbReference>
<protein>
    <submittedName>
        <fullName evidence="2">MBL fold metallo-hydrolase</fullName>
    </submittedName>
</protein>
<proteinExistence type="predicted"/>
<reference evidence="2 3" key="1">
    <citation type="submission" date="2018-08" db="EMBL/GenBank/DDBJ databases">
        <title>Murine metabolic-syndrome-specific gut microbial biobank.</title>
        <authorList>
            <person name="Liu C."/>
        </authorList>
    </citation>
    <scope>NUCLEOTIDE SEQUENCE [LARGE SCALE GENOMIC DNA]</scope>
    <source>
        <strain evidence="2 3">583</strain>
    </source>
</reference>
<dbReference type="InterPro" id="IPR036866">
    <property type="entry name" value="RibonucZ/Hydroxyglut_hydro"/>
</dbReference>
<comment type="caution">
    <text evidence="2">The sequence shown here is derived from an EMBL/GenBank/DDBJ whole genome shotgun (WGS) entry which is preliminary data.</text>
</comment>
<accession>A0A845QUI1</accession>
<evidence type="ECO:0000313" key="2">
    <source>
        <dbReference type="EMBL" id="NBI06537.1"/>
    </source>
</evidence>
<name>A0A845QUI1_9CLOT</name>
<evidence type="ECO:0000259" key="1">
    <source>
        <dbReference type="SMART" id="SM00849"/>
    </source>
</evidence>
<dbReference type="PANTHER" id="PTHR47619:SF1">
    <property type="entry name" value="EXODEOXYRIBONUCLEASE WALJ"/>
    <property type="match status" value="1"/>
</dbReference>
<sequence length="264" mass="29524">MSLRFCSIASGSSGNCQYVETDKTNIIIDAGLSGKKIQNGLLSIGADPTKLNGILVTHEHKDHIKGVGILSRRFNIPIYANNNTWEAMKEYLGKLDEQNIRIIGSNNSFEIGDINIDSFSTSHDAADSLGYSLNHKNKKVSIVTDTGIITENIKSKIKDSNLLMLESNHDIQMLKIGSYPYYLKKRILSQDGHLSNEDAGNLISELFLDKFQRIFLGHLSRENNFPELAYQTVVNIMTEKGIKLNKDIQLQVADRHDPTELCIV</sequence>
<dbReference type="InterPro" id="IPR052533">
    <property type="entry name" value="WalJ/YycJ-like"/>
</dbReference>
<evidence type="ECO:0000313" key="3">
    <source>
        <dbReference type="Proteomes" id="UP000467132"/>
    </source>
</evidence>
<dbReference type="RefSeq" id="WP_160197011.1">
    <property type="nucleotide sequence ID" value="NZ_QXXA01000006.1"/>
</dbReference>
<dbReference type="Pfam" id="PF12706">
    <property type="entry name" value="Lactamase_B_2"/>
    <property type="match status" value="1"/>
</dbReference>
<gene>
    <name evidence="2" type="ORF">D3Z33_06625</name>
</gene>
<dbReference type="PANTHER" id="PTHR47619">
    <property type="entry name" value="METALLO-HYDROLASE YYCJ-RELATED"/>
    <property type="match status" value="1"/>
</dbReference>
<dbReference type="GO" id="GO:0016787">
    <property type="term" value="F:hydrolase activity"/>
    <property type="evidence" value="ECO:0007669"/>
    <property type="project" value="UniProtKB-KW"/>
</dbReference>
<dbReference type="SUPFAM" id="SSF56281">
    <property type="entry name" value="Metallo-hydrolase/oxidoreductase"/>
    <property type="match status" value="1"/>
</dbReference>
<dbReference type="OrthoDB" id="9781189at2"/>